<dbReference type="AlphaFoldDB" id="A0A1M6AKR2"/>
<evidence type="ECO:0000313" key="2">
    <source>
        <dbReference type="EMBL" id="SHI37007.1"/>
    </source>
</evidence>
<name>A0A1M6AKR2_9BACT</name>
<dbReference type="Pfam" id="PF18990">
    <property type="entry name" value="DUF5723"/>
    <property type="match status" value="1"/>
</dbReference>
<reference evidence="2 3" key="1">
    <citation type="submission" date="2016-11" db="EMBL/GenBank/DDBJ databases">
        <authorList>
            <person name="Jaros S."/>
            <person name="Januszkiewicz K."/>
            <person name="Wedrychowicz H."/>
        </authorList>
    </citation>
    <scope>NUCLEOTIDE SEQUENCE [LARGE SCALE GENOMIC DNA]</scope>
    <source>
        <strain evidence="2 3">DSM 27063</strain>
    </source>
</reference>
<organism evidence="2 3">
    <name type="scientific">Tangfeifania diversioriginum</name>
    <dbReference type="NCBI Taxonomy" id="1168035"/>
    <lineage>
        <taxon>Bacteria</taxon>
        <taxon>Pseudomonadati</taxon>
        <taxon>Bacteroidota</taxon>
        <taxon>Bacteroidia</taxon>
        <taxon>Marinilabiliales</taxon>
        <taxon>Prolixibacteraceae</taxon>
        <taxon>Tangfeifania</taxon>
    </lineage>
</organism>
<accession>A0A1M6AKR2</accession>
<dbReference type="EMBL" id="FQZE01000001">
    <property type="protein sequence ID" value="SHI37007.1"/>
    <property type="molecule type" value="Genomic_DNA"/>
</dbReference>
<dbReference type="OrthoDB" id="1489601at2"/>
<keyword evidence="3" id="KW-1185">Reference proteome</keyword>
<proteinExistence type="predicted"/>
<protein>
    <recommendedName>
        <fullName evidence="1">DUF5723 domain-containing protein</fullName>
    </recommendedName>
</protein>
<evidence type="ECO:0000259" key="1">
    <source>
        <dbReference type="Pfam" id="PF18990"/>
    </source>
</evidence>
<gene>
    <name evidence="2" type="ORF">SAMN05444280_101238</name>
</gene>
<dbReference type="Proteomes" id="UP000184050">
    <property type="component" value="Unassembled WGS sequence"/>
</dbReference>
<feature type="domain" description="DUF5723" evidence="1">
    <location>
        <begin position="49"/>
        <end position="429"/>
    </location>
</feature>
<dbReference type="RefSeq" id="WP_073164290.1">
    <property type="nucleotide sequence ID" value="NZ_FQZE01000001.1"/>
</dbReference>
<dbReference type="STRING" id="1168035.SAMN05444280_101238"/>
<evidence type="ECO:0000313" key="3">
    <source>
        <dbReference type="Proteomes" id="UP000184050"/>
    </source>
</evidence>
<dbReference type="InterPro" id="IPR043781">
    <property type="entry name" value="DUF5723"/>
</dbReference>
<sequence length="456" mass="51342">MKRPGLKRAGIIVFGLFLSFCQNLKGQETGPHFLLPGISQTSLFNPAHINKTDKLVLGVPLFSGIYGNWNANVPVNSFFFDGFSYSFSKLYNELAPQGKVDASARASVFYASLNHNDFTFSLSVSERFLSAGTFDRDIVKLIRDGTMAYYGTNEYFGQGDFQFQHFRELAFGISKRIWSGLDIGIRPKLLFGRIYFDARGVQLSVETDQERKQLLVKPEGSFKLAGPFTHNRNELYNFSSFKANIFPGDYFFQPRNMGFALDFGAVFRPNKSFEFSFSLLDAGLTTFKHNAFDVEFSRAARYSEYRLYQSHSPDENNYIEPREALKVFGDSVSYIIDVVDAASRSLILLPVKLNISGKYNFSETLTAGVNNQFSYFHERPRNLFSAFVQSRLSDKTTLSGGLSLYNFSAVWPGLGISHTSGKFQIFFSTNNISGIIQPAATKHLNLCLGINLLFDT</sequence>